<evidence type="ECO:0000313" key="1">
    <source>
        <dbReference type="EMBL" id="KAJ0084504.1"/>
    </source>
</evidence>
<comment type="caution">
    <text evidence="1">The sequence shown here is derived from an EMBL/GenBank/DDBJ whole genome shotgun (WGS) entry which is preliminary data.</text>
</comment>
<protein>
    <submittedName>
        <fullName evidence="1">Uncharacterized protein</fullName>
    </submittedName>
</protein>
<organism evidence="1 2">
    <name type="scientific">Pistacia atlantica</name>
    <dbReference type="NCBI Taxonomy" id="434234"/>
    <lineage>
        <taxon>Eukaryota</taxon>
        <taxon>Viridiplantae</taxon>
        <taxon>Streptophyta</taxon>
        <taxon>Embryophyta</taxon>
        <taxon>Tracheophyta</taxon>
        <taxon>Spermatophyta</taxon>
        <taxon>Magnoliopsida</taxon>
        <taxon>eudicotyledons</taxon>
        <taxon>Gunneridae</taxon>
        <taxon>Pentapetalae</taxon>
        <taxon>rosids</taxon>
        <taxon>malvids</taxon>
        <taxon>Sapindales</taxon>
        <taxon>Anacardiaceae</taxon>
        <taxon>Pistacia</taxon>
    </lineage>
</organism>
<evidence type="ECO:0000313" key="2">
    <source>
        <dbReference type="Proteomes" id="UP001164250"/>
    </source>
</evidence>
<proteinExistence type="predicted"/>
<dbReference type="Proteomes" id="UP001164250">
    <property type="component" value="Chromosome 11"/>
</dbReference>
<sequence>MFEHSEACQFIGKRLMGLAASSNVTRSNVFSILNFVKFLGQNYLSPDCFISSIRGGSWLKTHHGYMSTVGSVLFDQEWKAASQISNIPFIDQAYYSEEILCFKKELQQLGVVPSFNQHYVLVIQHLKSPPYLTSLEDEAVLLVLKSIRNSYSSVYNKLVQALQSTRCLKTTAGYKSPRECFLLDPEWGCLLQVFNDFPILDLKFHGSSTSSWVNEFKQLGVLVDFEVAVKKIASNFQQKARSSSISKNNVLSFLSCYRKLKGMSHKFPPDFMKCICDEKWLRTQYCVYPVRSPQECILSGPEWKFISPIAMLPFYR</sequence>
<dbReference type="EMBL" id="CM047907">
    <property type="protein sequence ID" value="KAJ0084504.1"/>
    <property type="molecule type" value="Genomic_DNA"/>
</dbReference>
<gene>
    <name evidence="1" type="ORF">Patl1_29579</name>
</gene>
<keyword evidence="2" id="KW-1185">Reference proteome</keyword>
<accession>A0ACC1AAZ0</accession>
<reference evidence="2" key="1">
    <citation type="journal article" date="2023" name="G3 (Bethesda)">
        <title>Genome assembly and association tests identify interacting loci associated with vigor, precocity, and sex in interspecific pistachio rootstocks.</title>
        <authorList>
            <person name="Palmer W."/>
            <person name="Jacygrad E."/>
            <person name="Sagayaradj S."/>
            <person name="Cavanaugh K."/>
            <person name="Han R."/>
            <person name="Bertier L."/>
            <person name="Beede B."/>
            <person name="Kafkas S."/>
            <person name="Golino D."/>
            <person name="Preece J."/>
            <person name="Michelmore R."/>
        </authorList>
    </citation>
    <scope>NUCLEOTIDE SEQUENCE [LARGE SCALE GENOMIC DNA]</scope>
</reference>
<name>A0ACC1AAZ0_9ROSI</name>